<keyword evidence="6" id="KW-0238">DNA-binding</keyword>
<dbReference type="InterPro" id="IPR013087">
    <property type="entry name" value="Znf_C2H2_type"/>
</dbReference>
<evidence type="ECO:0000256" key="1">
    <source>
        <dbReference type="ARBA" id="ARBA00004123"/>
    </source>
</evidence>
<dbReference type="Pfam" id="PF13912">
    <property type="entry name" value="zf-C2H2_6"/>
    <property type="match status" value="1"/>
</dbReference>
<feature type="domain" description="C2H2-type" evidence="9">
    <location>
        <begin position="359"/>
        <end position="386"/>
    </location>
</feature>
<accession>A0A7E6CUR6</accession>
<dbReference type="FunFam" id="3.30.160.60:FF:000238">
    <property type="entry name" value="Zinc finger protein 485"/>
    <property type="match status" value="1"/>
</dbReference>
<dbReference type="SUPFAM" id="SSF109640">
    <property type="entry name" value="KRAB domain (Kruppel-associated box)"/>
    <property type="match status" value="1"/>
</dbReference>
<comment type="subcellular location">
    <subcellularLocation>
        <location evidence="1">Nucleus</location>
    </subcellularLocation>
</comment>
<name>A0A7E6CUR6_9CHIR</name>
<evidence type="ECO:0000313" key="12">
    <source>
        <dbReference type="Proteomes" id="UP000504628"/>
    </source>
</evidence>
<evidence type="ECO:0000259" key="9">
    <source>
        <dbReference type="PROSITE" id="PS50157"/>
    </source>
</evidence>
<dbReference type="FunFam" id="3.30.160.60:FF:001734">
    <property type="entry name" value="Zinc finger protein, putative"/>
    <property type="match status" value="1"/>
</dbReference>
<protein>
    <submittedName>
        <fullName evidence="11 14">Zinc finger protein 891</fullName>
    </submittedName>
</protein>
<evidence type="ECO:0000313" key="11">
    <source>
        <dbReference type="EMBL" id="KAF6083619.1"/>
    </source>
</evidence>
<organism evidence="12 14">
    <name type="scientific">Phyllostomus discolor</name>
    <name type="common">pale spear-nosed bat</name>
    <dbReference type="NCBI Taxonomy" id="89673"/>
    <lineage>
        <taxon>Eukaryota</taxon>
        <taxon>Metazoa</taxon>
        <taxon>Chordata</taxon>
        <taxon>Craniata</taxon>
        <taxon>Vertebrata</taxon>
        <taxon>Euteleostomi</taxon>
        <taxon>Mammalia</taxon>
        <taxon>Eutheria</taxon>
        <taxon>Laurasiatheria</taxon>
        <taxon>Chiroptera</taxon>
        <taxon>Yangochiroptera</taxon>
        <taxon>Phyllostomidae</taxon>
        <taxon>Phyllostominae</taxon>
        <taxon>Phyllostomus</taxon>
    </lineage>
</organism>
<evidence type="ECO:0000256" key="6">
    <source>
        <dbReference type="ARBA" id="ARBA00023125"/>
    </source>
</evidence>
<evidence type="ECO:0000256" key="8">
    <source>
        <dbReference type="PROSITE-ProRule" id="PRU00042"/>
    </source>
</evidence>
<evidence type="ECO:0000256" key="3">
    <source>
        <dbReference type="ARBA" id="ARBA00022737"/>
    </source>
</evidence>
<keyword evidence="4 8" id="KW-0863">Zinc-finger</keyword>
<dbReference type="SMART" id="SM00355">
    <property type="entry name" value="ZnF_C2H2"/>
    <property type="match status" value="8"/>
</dbReference>
<dbReference type="FunFam" id="3.30.160.60:FF:000016">
    <property type="entry name" value="zinc finger protein 37 homolog"/>
    <property type="match status" value="2"/>
</dbReference>
<dbReference type="PANTHER" id="PTHR24381:SF390">
    <property type="entry name" value="ZINC FINGER PROTEIN 37 HOMOLOG"/>
    <property type="match status" value="1"/>
</dbReference>
<dbReference type="FunFam" id="3.30.160.60:FF:000338">
    <property type="entry name" value="zinc finger protein 383"/>
    <property type="match status" value="1"/>
</dbReference>
<evidence type="ECO:0000256" key="5">
    <source>
        <dbReference type="ARBA" id="ARBA00022833"/>
    </source>
</evidence>
<dbReference type="GO" id="GO:0000981">
    <property type="term" value="F:DNA-binding transcription factor activity, RNA polymerase II-specific"/>
    <property type="evidence" value="ECO:0007669"/>
    <property type="project" value="TreeGrafter"/>
</dbReference>
<dbReference type="Proteomes" id="UP000504628">
    <property type="component" value="Chromosome 13"/>
</dbReference>
<dbReference type="InterPro" id="IPR036051">
    <property type="entry name" value="KRAB_dom_sf"/>
</dbReference>
<dbReference type="EMBL" id="JABVXQ010000013">
    <property type="protein sequence ID" value="KAF6083619.1"/>
    <property type="molecule type" value="Genomic_DNA"/>
</dbReference>
<dbReference type="PROSITE" id="PS50157">
    <property type="entry name" value="ZINC_FINGER_C2H2_2"/>
    <property type="match status" value="8"/>
</dbReference>
<dbReference type="SUPFAM" id="SSF57667">
    <property type="entry name" value="beta-beta-alpha zinc fingers"/>
    <property type="match status" value="5"/>
</dbReference>
<evidence type="ECO:0000256" key="4">
    <source>
        <dbReference type="ARBA" id="ARBA00022771"/>
    </source>
</evidence>
<feature type="domain" description="C2H2-type" evidence="9">
    <location>
        <begin position="331"/>
        <end position="358"/>
    </location>
</feature>
<dbReference type="GO" id="GO:0005634">
    <property type="term" value="C:nucleus"/>
    <property type="evidence" value="ECO:0007669"/>
    <property type="project" value="UniProtKB-SubCell"/>
</dbReference>
<dbReference type="RefSeq" id="XP_035869824.1">
    <property type="nucleotide sequence ID" value="XM_036013931.1"/>
</dbReference>
<dbReference type="FunFam" id="3.30.160.60:FF:000384">
    <property type="entry name" value="Zinc finger protein 550"/>
    <property type="match status" value="1"/>
</dbReference>
<evidence type="ECO:0000313" key="13">
    <source>
        <dbReference type="Proteomes" id="UP000664940"/>
    </source>
</evidence>
<dbReference type="Pfam" id="PF00096">
    <property type="entry name" value="zf-C2H2"/>
    <property type="match status" value="5"/>
</dbReference>
<dbReference type="SMART" id="SM00349">
    <property type="entry name" value="KRAB"/>
    <property type="match status" value="1"/>
</dbReference>
<dbReference type="AlphaFoldDB" id="A0A7E6CUR6"/>
<dbReference type="FunFam" id="3.30.160.60:FF:002343">
    <property type="entry name" value="Zinc finger protein 33A"/>
    <property type="match status" value="2"/>
</dbReference>
<dbReference type="OrthoDB" id="6077919at2759"/>
<dbReference type="Pfam" id="PF01352">
    <property type="entry name" value="KRAB"/>
    <property type="match status" value="1"/>
</dbReference>
<dbReference type="Pfam" id="PF13465">
    <property type="entry name" value="zf-H2C2_2"/>
    <property type="match status" value="1"/>
</dbReference>
<gene>
    <name evidence="14" type="primary">ZNF891</name>
    <name evidence="11" type="ORF">HJG60_021005</name>
</gene>
<dbReference type="CDD" id="cd07765">
    <property type="entry name" value="KRAB_A-box"/>
    <property type="match status" value="1"/>
</dbReference>
<keyword evidence="3" id="KW-0677">Repeat</keyword>
<dbReference type="PROSITE" id="PS00028">
    <property type="entry name" value="ZINC_FINGER_C2H2_1"/>
    <property type="match status" value="8"/>
</dbReference>
<dbReference type="GO" id="GO:0000977">
    <property type="term" value="F:RNA polymerase II transcription regulatory region sequence-specific DNA binding"/>
    <property type="evidence" value="ECO:0007669"/>
    <property type="project" value="TreeGrafter"/>
</dbReference>
<evidence type="ECO:0000259" key="10">
    <source>
        <dbReference type="PROSITE" id="PS50805"/>
    </source>
</evidence>
<feature type="domain" description="KRAB" evidence="10">
    <location>
        <begin position="56"/>
        <end position="126"/>
    </location>
</feature>
<feature type="domain" description="C2H2-type" evidence="9">
    <location>
        <begin position="387"/>
        <end position="414"/>
    </location>
</feature>
<reference evidence="11 13" key="1">
    <citation type="journal article" date="2020" name="Nature">
        <title>Six reference-quality genomes reveal evolution of bat adaptations.</title>
        <authorList>
            <person name="Jebb D."/>
            <person name="Huang Z."/>
            <person name="Pippel M."/>
            <person name="Hughes G.M."/>
            <person name="Lavrichenko K."/>
            <person name="Devanna P."/>
            <person name="Winkler S."/>
            <person name="Jermiin L.S."/>
            <person name="Skirmuntt E.C."/>
            <person name="Katzourakis A."/>
            <person name="Burkitt-Gray L."/>
            <person name="Ray D.A."/>
            <person name="Sullivan K.A.M."/>
            <person name="Roscito J.G."/>
            <person name="Kirilenko B.M."/>
            <person name="Davalos L.M."/>
            <person name="Corthals A.P."/>
            <person name="Power M.L."/>
            <person name="Jones G."/>
            <person name="Ransome R.D."/>
            <person name="Dechmann D.K.N."/>
            <person name="Locatelli A.G."/>
            <person name="Puechmaille S.J."/>
            <person name="Fedrigo O."/>
            <person name="Jarvis E.D."/>
            <person name="Hiller M."/>
            <person name="Vernes S.C."/>
            <person name="Myers E.W."/>
            <person name="Teeling E.C."/>
        </authorList>
    </citation>
    <scope>NUCLEOTIDE SEQUENCE [LARGE SCALE GENOMIC DNA]</scope>
    <source>
        <strain evidence="11">Bat1K_MPI-CBG_1</strain>
    </source>
</reference>
<keyword evidence="12" id="KW-1185">Reference proteome</keyword>
<sequence length="555" mass="64454">MCPDQESNLQPFSYGRTFHPTDPRWPGQDSACFYVRNTEEERMVAGFPAAWVQAPVTFKDVAMEFTQEEWMMLDSAQRSMYRDVMLENYMNLTSVAYQLCKPSVTSQLGQEETRTMKRRIPKGTYLNWEIQITTEESTLKQNALGGERSSGKMVRFTMDDWSSTLIQDWECHKTRKQHKIPEGNLKQMTFTQKKTANQERFCDYHELEENSKLRSKLAFSNRVSISKHCHKCYLTIESLKHKSILNSNEKNSVSETFCESHEYDRWHLERAQTAQKECMCSEHGVHFKHNMLPIQNNFDMVENSYECNKNKTFSHHSPCEQKEQPPTGEKYECSQCGKPFKRISNLILHKRSHMGEKQYECKECGKDFTDSSTLKRHVRTHTGEKPYECHQCGKAFSQKTSLKAHVRTHTGEKPYECNHCGKSFGTSSYLIVHKRIHTGVKLYKCSDCGKAFNTSSHLTVHKKIHTGENLYECKDCGKVFSGLSSLRMHVRTHTGEKPYECQECRKTFTVSSSLRRHVRTHTGEKPYGCIQCGKAFSQNSSLIIHKKIHTRRESL</sequence>
<feature type="domain" description="C2H2-type" evidence="9">
    <location>
        <begin position="415"/>
        <end position="442"/>
    </location>
</feature>
<feature type="domain" description="C2H2-type" evidence="9">
    <location>
        <begin position="499"/>
        <end position="526"/>
    </location>
</feature>
<evidence type="ECO:0000313" key="14">
    <source>
        <dbReference type="RefSeq" id="XP_035869824.1"/>
    </source>
</evidence>
<dbReference type="CTD" id="101060200"/>
<keyword evidence="7" id="KW-0539">Nucleus</keyword>
<feature type="domain" description="C2H2-type" evidence="9">
    <location>
        <begin position="471"/>
        <end position="498"/>
    </location>
</feature>
<reference evidence="14" key="2">
    <citation type="submission" date="2025-04" db="UniProtKB">
        <authorList>
            <consortium name="RefSeq"/>
        </authorList>
    </citation>
    <scope>IDENTIFICATION</scope>
    <source>
        <tissue evidence="14">Muscle</tissue>
    </source>
</reference>
<dbReference type="GeneID" id="118497879"/>
<dbReference type="InterPro" id="IPR036236">
    <property type="entry name" value="Znf_C2H2_sf"/>
</dbReference>
<dbReference type="PROSITE" id="PS50805">
    <property type="entry name" value="KRAB"/>
    <property type="match status" value="1"/>
</dbReference>
<dbReference type="GO" id="GO:0008270">
    <property type="term" value="F:zinc ion binding"/>
    <property type="evidence" value="ECO:0007669"/>
    <property type="project" value="UniProtKB-KW"/>
</dbReference>
<keyword evidence="2" id="KW-0479">Metal-binding</keyword>
<dbReference type="Proteomes" id="UP000664940">
    <property type="component" value="Unassembled WGS sequence"/>
</dbReference>
<feature type="domain" description="C2H2-type" evidence="9">
    <location>
        <begin position="527"/>
        <end position="554"/>
    </location>
</feature>
<dbReference type="Gene3D" id="6.10.140.140">
    <property type="match status" value="1"/>
</dbReference>
<dbReference type="KEGG" id="pdic:118497879"/>
<dbReference type="PANTHER" id="PTHR24381">
    <property type="entry name" value="ZINC FINGER PROTEIN"/>
    <property type="match status" value="1"/>
</dbReference>
<dbReference type="Gene3D" id="3.30.160.60">
    <property type="entry name" value="Classic Zinc Finger"/>
    <property type="match status" value="8"/>
</dbReference>
<dbReference type="InterPro" id="IPR001909">
    <property type="entry name" value="KRAB"/>
</dbReference>
<keyword evidence="5" id="KW-0862">Zinc</keyword>
<proteinExistence type="predicted"/>
<feature type="domain" description="C2H2-type" evidence="9">
    <location>
        <begin position="443"/>
        <end position="470"/>
    </location>
</feature>
<evidence type="ECO:0000256" key="7">
    <source>
        <dbReference type="ARBA" id="ARBA00023242"/>
    </source>
</evidence>
<evidence type="ECO:0000256" key="2">
    <source>
        <dbReference type="ARBA" id="ARBA00022723"/>
    </source>
</evidence>